<proteinExistence type="predicted"/>
<accession>A0A9J5XGS1</accession>
<gene>
    <name evidence="1" type="ORF">H5410_047987</name>
</gene>
<dbReference type="EMBL" id="JACXVP010000009">
    <property type="protein sequence ID" value="KAG5587553.1"/>
    <property type="molecule type" value="Genomic_DNA"/>
</dbReference>
<dbReference type="Proteomes" id="UP000824120">
    <property type="component" value="Chromosome 9"/>
</dbReference>
<name>A0A9J5XGS1_SOLCO</name>
<keyword evidence="2" id="KW-1185">Reference proteome</keyword>
<comment type="caution">
    <text evidence="1">The sequence shown here is derived from an EMBL/GenBank/DDBJ whole genome shotgun (WGS) entry which is preliminary data.</text>
</comment>
<reference evidence="1 2" key="1">
    <citation type="submission" date="2020-09" db="EMBL/GenBank/DDBJ databases">
        <title>De no assembly of potato wild relative species, Solanum commersonii.</title>
        <authorList>
            <person name="Cho K."/>
        </authorList>
    </citation>
    <scope>NUCLEOTIDE SEQUENCE [LARGE SCALE GENOMIC DNA]</scope>
    <source>
        <strain evidence="1">LZ3.2</strain>
        <tissue evidence="1">Leaf</tissue>
    </source>
</reference>
<protein>
    <submittedName>
        <fullName evidence="1">Uncharacterized protein</fullName>
    </submittedName>
</protein>
<evidence type="ECO:0000313" key="2">
    <source>
        <dbReference type="Proteomes" id="UP000824120"/>
    </source>
</evidence>
<dbReference type="AlphaFoldDB" id="A0A9J5XGS1"/>
<organism evidence="1 2">
    <name type="scientific">Solanum commersonii</name>
    <name type="common">Commerson's wild potato</name>
    <name type="synonym">Commerson's nightshade</name>
    <dbReference type="NCBI Taxonomy" id="4109"/>
    <lineage>
        <taxon>Eukaryota</taxon>
        <taxon>Viridiplantae</taxon>
        <taxon>Streptophyta</taxon>
        <taxon>Embryophyta</taxon>
        <taxon>Tracheophyta</taxon>
        <taxon>Spermatophyta</taxon>
        <taxon>Magnoliopsida</taxon>
        <taxon>eudicotyledons</taxon>
        <taxon>Gunneridae</taxon>
        <taxon>Pentapetalae</taxon>
        <taxon>asterids</taxon>
        <taxon>lamiids</taxon>
        <taxon>Solanales</taxon>
        <taxon>Solanaceae</taxon>
        <taxon>Solanoideae</taxon>
        <taxon>Solaneae</taxon>
        <taxon>Solanum</taxon>
    </lineage>
</organism>
<sequence>MAVYLCALWKAIASSAMAKGETRRPFIAFVARRSSKSDAMLTMARKDFQLDNSGDQPDFSSDSKVQPIHISSPSNLLFLLRLVDELKRIDCSSKVTWRILSSLLLQTCPVTPNSSSLFLRFFESC</sequence>
<evidence type="ECO:0000313" key="1">
    <source>
        <dbReference type="EMBL" id="KAG5587553.1"/>
    </source>
</evidence>